<dbReference type="Pfam" id="PF00455">
    <property type="entry name" value="DeoRC"/>
    <property type="match status" value="1"/>
</dbReference>
<evidence type="ECO:0000259" key="4">
    <source>
        <dbReference type="PROSITE" id="PS51000"/>
    </source>
</evidence>
<dbReference type="PANTHER" id="PTHR30363">
    <property type="entry name" value="HTH-TYPE TRANSCRIPTIONAL REGULATOR SRLR-RELATED"/>
    <property type="match status" value="1"/>
</dbReference>
<dbReference type="InterPro" id="IPR036388">
    <property type="entry name" value="WH-like_DNA-bd_sf"/>
</dbReference>
<protein>
    <recommendedName>
        <fullName evidence="4">HTH deoR-type domain-containing protein</fullName>
    </recommendedName>
</protein>
<reference evidence="5 6" key="1">
    <citation type="submission" date="2015-07" db="EMBL/GenBank/DDBJ databases">
        <title>Whole genome sequence of Thermanaerothrix daxensis DSM 23592.</title>
        <authorList>
            <person name="Hemp J."/>
            <person name="Ward L.M."/>
            <person name="Pace L.A."/>
            <person name="Fischer W.W."/>
        </authorList>
    </citation>
    <scope>NUCLEOTIDE SEQUENCE [LARGE SCALE GENOMIC DNA]</scope>
    <source>
        <strain evidence="5 6">GNS-1</strain>
    </source>
</reference>
<feature type="domain" description="HTH deoR-type" evidence="4">
    <location>
        <begin position="3"/>
        <end position="58"/>
    </location>
</feature>
<dbReference type="Gene3D" id="3.40.50.1360">
    <property type="match status" value="1"/>
</dbReference>
<sequence>MNTAERHAKIVEWVLEKGSISIAEIARLFNVSEMTARRDLNELDRQGLLRRVHGGAIANLGRSYEPPFNTRATKNQPAKRAIGRKAAELVYDGDSIALDVGTTTLEIVPHLKARRNLTIVTSCLQIANAVVNHLSLEVDARLILTGGIVRPRELSMIGAMAERIYQELHVDKAFIGVGGISLEDGLTEYNLEDTQIKQVLLRTAREKIVVADSSKFGVTAFASIAPLSAIDAIVTDTNAPHAMVEALEKMGIQVYLTEPDSEMAFGGRDEPSTRSHV</sequence>
<evidence type="ECO:0000256" key="1">
    <source>
        <dbReference type="ARBA" id="ARBA00023015"/>
    </source>
</evidence>
<dbReference type="PRINTS" id="PR00037">
    <property type="entry name" value="HTHLACR"/>
</dbReference>
<dbReference type="PROSITE" id="PS51000">
    <property type="entry name" value="HTH_DEOR_2"/>
    <property type="match status" value="1"/>
</dbReference>
<dbReference type="SMART" id="SM00420">
    <property type="entry name" value="HTH_DEOR"/>
    <property type="match status" value="1"/>
</dbReference>
<dbReference type="GO" id="GO:0003700">
    <property type="term" value="F:DNA-binding transcription factor activity"/>
    <property type="evidence" value="ECO:0007669"/>
    <property type="project" value="InterPro"/>
</dbReference>
<evidence type="ECO:0000256" key="2">
    <source>
        <dbReference type="ARBA" id="ARBA00023125"/>
    </source>
</evidence>
<evidence type="ECO:0000313" key="6">
    <source>
        <dbReference type="Proteomes" id="UP000050544"/>
    </source>
</evidence>
<dbReference type="AlphaFoldDB" id="A0A0P6XZU9"/>
<dbReference type="Proteomes" id="UP000050544">
    <property type="component" value="Unassembled WGS sequence"/>
</dbReference>
<dbReference type="STRING" id="869279.SE15_13540"/>
<dbReference type="InterPro" id="IPR037171">
    <property type="entry name" value="NagB/RpiA_transferase-like"/>
</dbReference>
<accession>A0A0P6XZU9</accession>
<dbReference type="InterPro" id="IPR001034">
    <property type="entry name" value="DeoR_HTH"/>
</dbReference>
<gene>
    <name evidence="5" type="ORF">SE15_13540</name>
</gene>
<dbReference type="PANTHER" id="PTHR30363:SF44">
    <property type="entry name" value="AGA OPERON TRANSCRIPTIONAL REPRESSOR-RELATED"/>
    <property type="match status" value="1"/>
</dbReference>
<dbReference type="SMART" id="SM01134">
    <property type="entry name" value="DeoRC"/>
    <property type="match status" value="1"/>
</dbReference>
<dbReference type="InterPro" id="IPR014036">
    <property type="entry name" value="DeoR-like_C"/>
</dbReference>
<dbReference type="SUPFAM" id="SSF46785">
    <property type="entry name" value="Winged helix' DNA-binding domain"/>
    <property type="match status" value="1"/>
</dbReference>
<organism evidence="5 6">
    <name type="scientific">Thermanaerothrix daxensis</name>
    <dbReference type="NCBI Taxonomy" id="869279"/>
    <lineage>
        <taxon>Bacteria</taxon>
        <taxon>Bacillati</taxon>
        <taxon>Chloroflexota</taxon>
        <taxon>Anaerolineae</taxon>
        <taxon>Anaerolineales</taxon>
        <taxon>Anaerolineaceae</taxon>
        <taxon>Thermanaerothrix</taxon>
    </lineage>
</organism>
<dbReference type="SUPFAM" id="SSF100950">
    <property type="entry name" value="NagB/RpiA/CoA transferase-like"/>
    <property type="match status" value="1"/>
</dbReference>
<dbReference type="InterPro" id="IPR036390">
    <property type="entry name" value="WH_DNA-bd_sf"/>
</dbReference>
<keyword evidence="3" id="KW-0804">Transcription</keyword>
<dbReference type="PROSITE" id="PS00894">
    <property type="entry name" value="HTH_DEOR_1"/>
    <property type="match status" value="1"/>
</dbReference>
<keyword evidence="1" id="KW-0805">Transcription regulation</keyword>
<keyword evidence="2" id="KW-0238">DNA-binding</keyword>
<proteinExistence type="predicted"/>
<dbReference type="InterPro" id="IPR018356">
    <property type="entry name" value="Tscrpt_reg_HTH_DeoR_CS"/>
</dbReference>
<dbReference type="GO" id="GO:0003677">
    <property type="term" value="F:DNA binding"/>
    <property type="evidence" value="ECO:0007669"/>
    <property type="project" value="UniProtKB-KW"/>
</dbReference>
<dbReference type="Gene3D" id="1.10.10.10">
    <property type="entry name" value="Winged helix-like DNA-binding domain superfamily/Winged helix DNA-binding domain"/>
    <property type="match status" value="1"/>
</dbReference>
<keyword evidence="6" id="KW-1185">Reference proteome</keyword>
<dbReference type="EMBL" id="LGKO01000006">
    <property type="protein sequence ID" value="KPL82112.1"/>
    <property type="molecule type" value="Genomic_DNA"/>
</dbReference>
<dbReference type="InterPro" id="IPR050313">
    <property type="entry name" value="Carb_Metab_HTH_regulators"/>
</dbReference>
<comment type="caution">
    <text evidence="5">The sequence shown here is derived from an EMBL/GenBank/DDBJ whole genome shotgun (WGS) entry which is preliminary data.</text>
</comment>
<dbReference type="Pfam" id="PF08220">
    <property type="entry name" value="HTH_DeoR"/>
    <property type="match status" value="1"/>
</dbReference>
<evidence type="ECO:0000313" key="5">
    <source>
        <dbReference type="EMBL" id="KPL82112.1"/>
    </source>
</evidence>
<evidence type="ECO:0000256" key="3">
    <source>
        <dbReference type="ARBA" id="ARBA00023163"/>
    </source>
</evidence>
<name>A0A0P6XZU9_9CHLR</name>